<keyword evidence="2" id="KW-1185">Reference proteome</keyword>
<organism evidence="1 2">
    <name type="scientific">Eumeta variegata</name>
    <name type="common">Bagworm moth</name>
    <name type="synonym">Eumeta japonica</name>
    <dbReference type="NCBI Taxonomy" id="151549"/>
    <lineage>
        <taxon>Eukaryota</taxon>
        <taxon>Metazoa</taxon>
        <taxon>Ecdysozoa</taxon>
        <taxon>Arthropoda</taxon>
        <taxon>Hexapoda</taxon>
        <taxon>Insecta</taxon>
        <taxon>Pterygota</taxon>
        <taxon>Neoptera</taxon>
        <taxon>Endopterygota</taxon>
        <taxon>Lepidoptera</taxon>
        <taxon>Glossata</taxon>
        <taxon>Ditrysia</taxon>
        <taxon>Tineoidea</taxon>
        <taxon>Psychidae</taxon>
        <taxon>Oiketicinae</taxon>
        <taxon>Eumeta</taxon>
    </lineage>
</organism>
<accession>A0A4C1UT17</accession>
<sequence length="193" mass="21074">MCSHAGAALVGERATLGYGLLAAASARVGSASRAPPESARRAYAVARSRVALRSVRVASFGGAEPRRRHPARSCRRRDVSEFFTKSSLSEHIKQAYPFANGSPSAPCPDRSFLLRQPTVTSEYISYLEFIDRKTEQPRFVPDFISGSDTVLDLDPDQAFDSNAESTLDFDSGRVPNFSSGSGTWFCSTPRIQF</sequence>
<evidence type="ECO:0000313" key="1">
    <source>
        <dbReference type="EMBL" id="GBP28964.1"/>
    </source>
</evidence>
<dbReference type="AlphaFoldDB" id="A0A4C1UT17"/>
<gene>
    <name evidence="1" type="ORF">EVAR_83863_1</name>
</gene>
<name>A0A4C1UT17_EUMVA</name>
<protein>
    <submittedName>
        <fullName evidence="1">Uncharacterized protein</fullName>
    </submittedName>
</protein>
<comment type="caution">
    <text evidence="1">The sequence shown here is derived from an EMBL/GenBank/DDBJ whole genome shotgun (WGS) entry which is preliminary data.</text>
</comment>
<dbReference type="EMBL" id="BGZK01000214">
    <property type="protein sequence ID" value="GBP28964.1"/>
    <property type="molecule type" value="Genomic_DNA"/>
</dbReference>
<proteinExistence type="predicted"/>
<dbReference type="Proteomes" id="UP000299102">
    <property type="component" value="Unassembled WGS sequence"/>
</dbReference>
<evidence type="ECO:0000313" key="2">
    <source>
        <dbReference type="Proteomes" id="UP000299102"/>
    </source>
</evidence>
<reference evidence="1 2" key="1">
    <citation type="journal article" date="2019" name="Commun. Biol.">
        <title>The bagworm genome reveals a unique fibroin gene that provides high tensile strength.</title>
        <authorList>
            <person name="Kono N."/>
            <person name="Nakamura H."/>
            <person name="Ohtoshi R."/>
            <person name="Tomita M."/>
            <person name="Numata K."/>
            <person name="Arakawa K."/>
        </authorList>
    </citation>
    <scope>NUCLEOTIDE SEQUENCE [LARGE SCALE GENOMIC DNA]</scope>
</reference>